<dbReference type="GO" id="GO:0034464">
    <property type="term" value="C:BBSome"/>
    <property type="evidence" value="ECO:0007669"/>
    <property type="project" value="InterPro"/>
</dbReference>
<feature type="domain" description="PTHB1 N-terminal" evidence="2">
    <location>
        <begin position="1"/>
        <end position="364"/>
    </location>
</feature>
<accession>A0A1Y3ELE6</accession>
<protein>
    <recommendedName>
        <fullName evidence="7">Protein PTHB1</fullName>
    </recommendedName>
</protein>
<dbReference type="AlphaFoldDB" id="A0A1Y3ELE6"/>
<dbReference type="InterPro" id="IPR055363">
    <property type="entry name" value="PTHB1_hp_dom"/>
</dbReference>
<organism evidence="5 6">
    <name type="scientific">Trichinella nativa</name>
    <dbReference type="NCBI Taxonomy" id="6335"/>
    <lineage>
        <taxon>Eukaryota</taxon>
        <taxon>Metazoa</taxon>
        <taxon>Ecdysozoa</taxon>
        <taxon>Nematoda</taxon>
        <taxon>Enoplea</taxon>
        <taxon>Dorylaimia</taxon>
        <taxon>Trichinellida</taxon>
        <taxon>Trichinellidae</taxon>
        <taxon>Trichinella</taxon>
    </lineage>
</organism>
<dbReference type="InterPro" id="IPR028073">
    <property type="entry name" value="PHTB1_N_dom"/>
</dbReference>
<dbReference type="InterPro" id="IPR026511">
    <property type="entry name" value="PTHB1"/>
</dbReference>
<evidence type="ECO:0000259" key="2">
    <source>
        <dbReference type="Pfam" id="PF14727"/>
    </source>
</evidence>
<dbReference type="InterPro" id="IPR011047">
    <property type="entry name" value="Quinoprotein_ADH-like_sf"/>
</dbReference>
<dbReference type="Pfam" id="PF23337">
    <property type="entry name" value="PTHB1_pf"/>
    <property type="match status" value="1"/>
</dbReference>
<feature type="domain" description="PTHB1 platform" evidence="3">
    <location>
        <begin position="529"/>
        <end position="633"/>
    </location>
</feature>
<dbReference type="Pfam" id="PF23338">
    <property type="entry name" value="PTHB1_hp"/>
    <property type="match status" value="1"/>
</dbReference>
<feature type="coiled-coil region" evidence="1">
    <location>
        <begin position="691"/>
        <end position="718"/>
    </location>
</feature>
<gene>
    <name evidence="5" type="ORF">D917_08114</name>
</gene>
<dbReference type="Proteomes" id="UP000243006">
    <property type="component" value="Unassembled WGS sequence"/>
</dbReference>
<dbReference type="Pfam" id="PF14727">
    <property type="entry name" value="PHTB1_N"/>
    <property type="match status" value="1"/>
</dbReference>
<reference evidence="5 6" key="1">
    <citation type="submission" date="2015-04" db="EMBL/GenBank/DDBJ databases">
        <title>Draft genome of the roundworm Trichinella nativa.</title>
        <authorList>
            <person name="Mitreva M."/>
        </authorList>
    </citation>
    <scope>NUCLEOTIDE SEQUENCE [LARGE SCALE GENOMIC DNA]</scope>
    <source>
        <strain evidence="5 6">ISS45</strain>
    </source>
</reference>
<evidence type="ECO:0000259" key="3">
    <source>
        <dbReference type="Pfam" id="PF23337"/>
    </source>
</evidence>
<dbReference type="GO" id="GO:0016020">
    <property type="term" value="C:membrane"/>
    <property type="evidence" value="ECO:0007669"/>
    <property type="project" value="TreeGrafter"/>
</dbReference>
<dbReference type="EMBL" id="LVZM01008067">
    <property type="protein sequence ID" value="OUC45944.1"/>
    <property type="molecule type" value="Genomic_DNA"/>
</dbReference>
<evidence type="ECO:0000313" key="6">
    <source>
        <dbReference type="Proteomes" id="UP000243006"/>
    </source>
</evidence>
<evidence type="ECO:0000256" key="1">
    <source>
        <dbReference type="SAM" id="Coils"/>
    </source>
</evidence>
<evidence type="ECO:0008006" key="7">
    <source>
        <dbReference type="Google" id="ProtNLM"/>
    </source>
</evidence>
<dbReference type="SUPFAM" id="SSF50998">
    <property type="entry name" value="Quinoprotein alcohol dehydrogenase-like"/>
    <property type="match status" value="1"/>
</dbReference>
<dbReference type="PANTHER" id="PTHR20991">
    <property type="entry name" value="PARATHYROID HORMONE-RESPONSIVE B1 GENE"/>
    <property type="match status" value="1"/>
</dbReference>
<dbReference type="InterPro" id="IPR055362">
    <property type="entry name" value="PTHB1_pf_dom"/>
</dbReference>
<proteinExistence type="predicted"/>
<dbReference type="GO" id="GO:0060271">
    <property type="term" value="P:cilium assembly"/>
    <property type="evidence" value="ECO:0007669"/>
    <property type="project" value="TreeGrafter"/>
</dbReference>
<keyword evidence="1" id="KW-0175">Coiled coil</keyword>
<name>A0A1Y3ELE6_9BILA</name>
<comment type="caution">
    <text evidence="5">The sequence shown here is derived from an EMBL/GenBank/DDBJ whole genome shotgun (WGS) entry which is preliminary data.</text>
</comment>
<dbReference type="PANTHER" id="PTHR20991:SF0">
    <property type="entry name" value="PROTEIN PTHB1"/>
    <property type="match status" value="1"/>
</dbReference>
<feature type="domain" description="PTHB1 hairpin" evidence="4">
    <location>
        <begin position="639"/>
        <end position="737"/>
    </location>
</feature>
<evidence type="ECO:0000259" key="4">
    <source>
        <dbReference type="Pfam" id="PF23338"/>
    </source>
</evidence>
<evidence type="ECO:0000313" key="5">
    <source>
        <dbReference type="EMBL" id="OUC45944.1"/>
    </source>
</evidence>
<sequence length="835" mass="95395">MSLFQTKELWQCKLNDAADSSFLCLSVANLIGKSDQIIIGTSNGFLHIYEPCTKQEEISNLNPADSHDGLLLVKELQYPILQTLCGKFKTNTNKLQLCILHQKSVAVYSMQERFNKTFLHGKDYHLEILYEYPLSHNAYNMISGSLNDHDDSNFICVQSLDGVLYIFEQEMNAFSHYLPDFLLPGPICFSNEVNLFLTVSSTWDVQTFKYEKILLNANRLSTAENKADEKRRLLIPEWQYLMGERAVEVAAVEDPTALFSFIILGEQNLFCFSCNGALVTMKRLDYVPLCLHFYGLTQDSKVRYITTTDDGTMLFYNDTTLRWAAKLPFVPSNLALGRIRGIDGVIVALSSTGSIHCVYLGTDPMIQQIRLKWHSTETYEKRLEVYKEMTHKMKRLKMKDGKVSNFIESRIQQKELNVDILIMNKFHKEYKSLIQFGVEEELEPAFLIKVTTDTVKSLENQYLLFRPSDAVRIVPQLVHVPTAEKTCVQYFKVFPVVGAIPVDSSVILEIYYNAENGEQKLWKENVDLPLLTFYDRCLTKKVARHKVTFEINKPIVPLDKLFHELTGRGNSDENNNAIGLRQIYGQGTPTFILASKSSTKYRIQSESLESLWFPTNEIIKRLRKIYSSDDFEIKLTSDIPLKEYFSIVENFVQLTEKRSAKRTLINKKAVQVRIVQRQFFIKLKDIHSGSLADLHQVLQQMNKEIINLLEEHSKINASLKTALNALRAGNHLISTLICYSYNLKGREMESVAKVLEISPDDAFGENWLPNVIAGLESLQQSADNLKTATLSAYEETTANEYSLFEQLLTSLVKKLQSGEKLTLSEDSPANLKQSN</sequence>